<dbReference type="SUPFAM" id="SSF49879">
    <property type="entry name" value="SMAD/FHA domain"/>
    <property type="match status" value="1"/>
</dbReference>
<dbReference type="InterPro" id="IPR000253">
    <property type="entry name" value="FHA_dom"/>
</dbReference>
<dbReference type="Proteomes" id="UP000279275">
    <property type="component" value="Unassembled WGS sequence"/>
</dbReference>
<dbReference type="RefSeq" id="WP_122188130.1">
    <property type="nucleotide sequence ID" value="NZ_RFFH01000004.1"/>
</dbReference>
<feature type="domain" description="FHA" evidence="3">
    <location>
        <begin position="289"/>
        <end position="343"/>
    </location>
</feature>
<keyword evidence="5" id="KW-1185">Reference proteome</keyword>
<gene>
    <name evidence="4" type="ORF">EBN03_12380</name>
</gene>
<evidence type="ECO:0000256" key="2">
    <source>
        <dbReference type="SAM" id="MobiDB-lite"/>
    </source>
</evidence>
<evidence type="ECO:0000256" key="1">
    <source>
        <dbReference type="ARBA" id="ARBA00022553"/>
    </source>
</evidence>
<feature type="compositionally biased region" description="Low complexity" evidence="2">
    <location>
        <begin position="228"/>
        <end position="240"/>
    </location>
</feature>
<dbReference type="Gene3D" id="2.60.200.20">
    <property type="match status" value="1"/>
</dbReference>
<evidence type="ECO:0000313" key="4">
    <source>
        <dbReference type="EMBL" id="RMI32744.1"/>
    </source>
</evidence>
<dbReference type="InterPro" id="IPR008984">
    <property type="entry name" value="SMAD_FHA_dom_sf"/>
</dbReference>
<feature type="region of interest" description="Disordered" evidence="2">
    <location>
        <begin position="142"/>
        <end position="286"/>
    </location>
</feature>
<dbReference type="AlphaFoldDB" id="A0A3M2L5W8"/>
<dbReference type="OrthoDB" id="5192484at2"/>
<reference evidence="4 5" key="1">
    <citation type="submission" date="2018-10" db="EMBL/GenBank/DDBJ databases">
        <title>Isolation from cow dung.</title>
        <authorList>
            <person name="Ling L."/>
        </authorList>
    </citation>
    <scope>NUCLEOTIDE SEQUENCE [LARGE SCALE GENOMIC DNA]</scope>
    <source>
        <strain evidence="4 5">NEAU-LL90</strain>
    </source>
</reference>
<comment type="caution">
    <text evidence="4">The sequence shown here is derived from an EMBL/GenBank/DDBJ whole genome shotgun (WGS) entry which is preliminary data.</text>
</comment>
<dbReference type="EMBL" id="RFFH01000004">
    <property type="protein sequence ID" value="RMI32744.1"/>
    <property type="molecule type" value="Genomic_DNA"/>
</dbReference>
<dbReference type="PROSITE" id="PS50006">
    <property type="entry name" value="FHA_DOMAIN"/>
    <property type="match status" value="1"/>
</dbReference>
<dbReference type="CDD" id="cd00060">
    <property type="entry name" value="FHA"/>
    <property type="match status" value="1"/>
</dbReference>
<proteinExistence type="predicted"/>
<protein>
    <submittedName>
        <fullName evidence="4">FHA domain-containing protein</fullName>
    </submittedName>
</protein>
<accession>A0A3M2L5W8</accession>
<sequence length="379" mass="39154">MAHRTAIIGVARGAGLVARYGDVVVYLPRDSESTDRILGAAEAASAAADPGATLVSRLLAAVFGGSSESVVFGALAPTQGGVLVLLRGAVAATVTGAAGTRRLSGTRAMTWLDEIIRDPVRHIMLSDDATETVTAVPHSDLRAGVVPGGGLILQNPIRTDRDAQREPVKSEGAEPDRTARARPAALRETAERPPAQPTDRRPSPTAGAQRPGPPSAGPRGDSRTGARPAAPSGSSAASDTPPDPDETPNPPDELEAAAPAEVGDTTRVGAPHGTLTGADGSSYPLDRPYVIGRDPLTDEAVRRAQASPIVLAHRQISRIHARIAVEHGVVTVQDAGTPGGTFIAAPGAEDWTRLGDGPAELPPEWSLRIADRVLTHLRD</sequence>
<feature type="compositionally biased region" description="Basic and acidic residues" evidence="2">
    <location>
        <begin position="158"/>
        <end position="179"/>
    </location>
</feature>
<evidence type="ECO:0000313" key="5">
    <source>
        <dbReference type="Proteomes" id="UP000279275"/>
    </source>
</evidence>
<organism evidence="4 5">
    <name type="scientific">Nocardia stercoris</name>
    <dbReference type="NCBI Taxonomy" id="2483361"/>
    <lineage>
        <taxon>Bacteria</taxon>
        <taxon>Bacillati</taxon>
        <taxon>Actinomycetota</taxon>
        <taxon>Actinomycetes</taxon>
        <taxon>Mycobacteriales</taxon>
        <taxon>Nocardiaceae</taxon>
        <taxon>Nocardia</taxon>
    </lineage>
</organism>
<dbReference type="Pfam" id="PF00498">
    <property type="entry name" value="FHA"/>
    <property type="match status" value="1"/>
</dbReference>
<name>A0A3M2L5W8_9NOCA</name>
<keyword evidence="1" id="KW-0597">Phosphoprotein</keyword>
<evidence type="ECO:0000259" key="3">
    <source>
        <dbReference type="PROSITE" id="PS50006"/>
    </source>
</evidence>